<name>A0AAD6NT63_9ROSI</name>
<evidence type="ECO:0000256" key="1">
    <source>
        <dbReference type="ARBA" id="ARBA00006484"/>
    </source>
</evidence>
<keyword evidence="2" id="KW-0521">NADP</keyword>
<dbReference type="PANTHER" id="PTHR43490:SF119">
    <property type="entry name" value="SHORT-CHAIN DEHYDROGENASE_REDUCTASE"/>
    <property type="match status" value="1"/>
</dbReference>
<dbReference type="AlphaFoldDB" id="A0AAD6NT63"/>
<evidence type="ECO:0000313" key="4">
    <source>
        <dbReference type="EMBL" id="KAJ6404577.1"/>
    </source>
</evidence>
<protein>
    <submittedName>
        <fullName evidence="4">Uncharacterized protein</fullName>
    </submittedName>
</protein>
<keyword evidence="5" id="KW-1185">Reference proteome</keyword>
<sequence length="171" mass="18573">MSAYTRILAKKYPSFRVNCLCPGYCKTDITTNTGILTAAEGAENATIFPNPVILSRSTCALKKEVLLIPHHLWKNQQRGMHAVVTGANKGLDFMIRSQYGRLDILFDELPDGRVNNAAISGTTIDSDALAASKITGTEKPRAGQLYWFVKTDMMISNETGTSSVDEIGAAS</sequence>
<reference evidence="4 5" key="1">
    <citation type="journal article" date="2023" name="Int. J. Mol. Sci.">
        <title>De Novo Assembly and Annotation of 11 Diverse Shrub Willow (Salix) Genomes Reveals Novel Gene Organization in Sex-Linked Regions.</title>
        <authorList>
            <person name="Hyden B."/>
            <person name="Feng K."/>
            <person name="Yates T.B."/>
            <person name="Jawdy S."/>
            <person name="Cereghino C."/>
            <person name="Smart L.B."/>
            <person name="Muchero W."/>
        </authorList>
    </citation>
    <scope>NUCLEOTIDE SEQUENCE [LARGE SCALE GENOMIC DNA]</scope>
    <source>
        <tissue evidence="4">Shoot tip</tissue>
    </source>
</reference>
<evidence type="ECO:0000256" key="3">
    <source>
        <dbReference type="ARBA" id="ARBA00023002"/>
    </source>
</evidence>
<dbReference type="PANTHER" id="PTHR43490">
    <property type="entry name" value="(+)-NEOMENTHOL DEHYDROGENASE"/>
    <property type="match status" value="1"/>
</dbReference>
<comment type="similarity">
    <text evidence="1">Belongs to the short-chain dehydrogenases/reductases (SDR) family.</text>
</comment>
<accession>A0AAD6NT63</accession>
<dbReference type="Gene3D" id="3.40.50.720">
    <property type="entry name" value="NAD(P)-binding Rossmann-like Domain"/>
    <property type="match status" value="1"/>
</dbReference>
<dbReference type="GO" id="GO:0016020">
    <property type="term" value="C:membrane"/>
    <property type="evidence" value="ECO:0007669"/>
    <property type="project" value="TreeGrafter"/>
</dbReference>
<keyword evidence="3" id="KW-0560">Oxidoreductase</keyword>
<organism evidence="4 5">
    <name type="scientific">Salix udensis</name>
    <dbReference type="NCBI Taxonomy" id="889485"/>
    <lineage>
        <taxon>Eukaryota</taxon>
        <taxon>Viridiplantae</taxon>
        <taxon>Streptophyta</taxon>
        <taxon>Embryophyta</taxon>
        <taxon>Tracheophyta</taxon>
        <taxon>Spermatophyta</taxon>
        <taxon>Magnoliopsida</taxon>
        <taxon>eudicotyledons</taxon>
        <taxon>Gunneridae</taxon>
        <taxon>Pentapetalae</taxon>
        <taxon>rosids</taxon>
        <taxon>fabids</taxon>
        <taxon>Malpighiales</taxon>
        <taxon>Salicaceae</taxon>
        <taxon>Saliceae</taxon>
        <taxon>Salix</taxon>
    </lineage>
</organism>
<gene>
    <name evidence="4" type="ORF">OIU84_012696</name>
</gene>
<proteinExistence type="inferred from homology"/>
<evidence type="ECO:0000256" key="2">
    <source>
        <dbReference type="ARBA" id="ARBA00022857"/>
    </source>
</evidence>
<comment type="caution">
    <text evidence="4">The sequence shown here is derived from an EMBL/GenBank/DDBJ whole genome shotgun (WGS) entry which is preliminary data.</text>
</comment>
<dbReference type="EMBL" id="JAPFFJ010000017">
    <property type="protein sequence ID" value="KAJ6404577.1"/>
    <property type="molecule type" value="Genomic_DNA"/>
</dbReference>
<dbReference type="Proteomes" id="UP001162972">
    <property type="component" value="Chromosome 2"/>
</dbReference>
<evidence type="ECO:0000313" key="5">
    <source>
        <dbReference type="Proteomes" id="UP001162972"/>
    </source>
</evidence>
<dbReference type="GO" id="GO:0016491">
    <property type="term" value="F:oxidoreductase activity"/>
    <property type="evidence" value="ECO:0007669"/>
    <property type="project" value="UniProtKB-KW"/>
</dbReference>